<proteinExistence type="predicted"/>
<organism evidence="1 2">
    <name type="scientific">Exserohilum turcicum (strain 28A)</name>
    <name type="common">Northern leaf blight fungus</name>
    <name type="synonym">Setosphaeria turcica</name>
    <dbReference type="NCBI Taxonomy" id="671987"/>
    <lineage>
        <taxon>Eukaryota</taxon>
        <taxon>Fungi</taxon>
        <taxon>Dikarya</taxon>
        <taxon>Ascomycota</taxon>
        <taxon>Pezizomycotina</taxon>
        <taxon>Dothideomycetes</taxon>
        <taxon>Pleosporomycetidae</taxon>
        <taxon>Pleosporales</taxon>
        <taxon>Pleosporineae</taxon>
        <taxon>Pleosporaceae</taxon>
        <taxon>Exserohilum</taxon>
    </lineage>
</organism>
<dbReference type="RefSeq" id="XP_008030233.1">
    <property type="nucleotide sequence ID" value="XM_008032042.1"/>
</dbReference>
<reference evidence="1 2" key="1">
    <citation type="journal article" date="2012" name="PLoS Pathog.">
        <title>Diverse lifestyles and strategies of plant pathogenesis encoded in the genomes of eighteen Dothideomycetes fungi.</title>
        <authorList>
            <person name="Ohm R.A."/>
            <person name="Feau N."/>
            <person name="Henrissat B."/>
            <person name="Schoch C.L."/>
            <person name="Horwitz B.A."/>
            <person name="Barry K.W."/>
            <person name="Condon B.J."/>
            <person name="Copeland A.C."/>
            <person name="Dhillon B."/>
            <person name="Glaser F."/>
            <person name="Hesse C.N."/>
            <person name="Kosti I."/>
            <person name="LaButti K."/>
            <person name="Lindquist E.A."/>
            <person name="Lucas S."/>
            <person name="Salamov A.A."/>
            <person name="Bradshaw R.E."/>
            <person name="Ciuffetti L."/>
            <person name="Hamelin R.C."/>
            <person name="Kema G.H.J."/>
            <person name="Lawrence C."/>
            <person name="Scott J.A."/>
            <person name="Spatafora J.W."/>
            <person name="Turgeon B.G."/>
            <person name="de Wit P.J.G.M."/>
            <person name="Zhong S."/>
            <person name="Goodwin S.B."/>
            <person name="Grigoriev I.V."/>
        </authorList>
    </citation>
    <scope>NUCLEOTIDE SEQUENCE [LARGE SCALE GENOMIC DNA]</scope>
    <source>
        <strain evidence="2">28A</strain>
    </source>
</reference>
<dbReference type="Proteomes" id="UP000016935">
    <property type="component" value="Unassembled WGS sequence"/>
</dbReference>
<keyword evidence="2" id="KW-1185">Reference proteome</keyword>
<evidence type="ECO:0000313" key="2">
    <source>
        <dbReference type="Proteomes" id="UP000016935"/>
    </source>
</evidence>
<dbReference type="AlphaFoldDB" id="R0JKL8"/>
<dbReference type="HOGENOM" id="CLU_2307812_0_0_1"/>
<protein>
    <submittedName>
        <fullName evidence="1">Uncharacterized protein</fullName>
    </submittedName>
</protein>
<evidence type="ECO:0000313" key="1">
    <source>
        <dbReference type="EMBL" id="EOA81843.1"/>
    </source>
</evidence>
<dbReference type="GeneID" id="19399461"/>
<name>R0JKL8_EXST2</name>
<reference evidence="1 2" key="2">
    <citation type="journal article" date="2013" name="PLoS Genet.">
        <title>Comparative genome structure, secondary metabolite, and effector coding capacity across Cochliobolus pathogens.</title>
        <authorList>
            <person name="Condon B.J."/>
            <person name="Leng Y."/>
            <person name="Wu D."/>
            <person name="Bushley K.E."/>
            <person name="Ohm R.A."/>
            <person name="Otillar R."/>
            <person name="Martin J."/>
            <person name="Schackwitz W."/>
            <person name="Grimwood J."/>
            <person name="MohdZainudin N."/>
            <person name="Xue C."/>
            <person name="Wang R."/>
            <person name="Manning V.A."/>
            <person name="Dhillon B."/>
            <person name="Tu Z.J."/>
            <person name="Steffenson B.J."/>
            <person name="Salamov A."/>
            <person name="Sun H."/>
            <person name="Lowry S."/>
            <person name="LaButti K."/>
            <person name="Han J."/>
            <person name="Copeland A."/>
            <person name="Lindquist E."/>
            <person name="Barry K."/>
            <person name="Schmutz J."/>
            <person name="Baker S.E."/>
            <person name="Ciuffetti L.M."/>
            <person name="Grigoriev I.V."/>
            <person name="Zhong S."/>
            <person name="Turgeon B.G."/>
        </authorList>
    </citation>
    <scope>NUCLEOTIDE SEQUENCE [LARGE SCALE GENOMIC DNA]</scope>
    <source>
        <strain evidence="2">28A</strain>
    </source>
</reference>
<dbReference type="EMBL" id="KB908855">
    <property type="protein sequence ID" value="EOA81843.1"/>
    <property type="molecule type" value="Genomic_DNA"/>
</dbReference>
<sequence>MHLLFRALFPTTTTKHQPPSRAPVPTNTLASAPYTISIRSPNKNWLQGTSPIRSRPINIRPPQAFCRANLCYPDVAATHRDEAYFPQTFCTGHKHQAFFA</sequence>
<accession>R0JKL8</accession>
<gene>
    <name evidence="1" type="ORF">SETTUDRAFT_165430</name>
</gene>